<sequence>MANPQHLGSIGRVKNSRIIWHQNQTPPRREEAVQEPLLPTRTPTQPSHEVHNLSLDECSTPFPFRRPSRRLSKRARRRCHLVAFVASLGFFVCFVIPALRTEVARYKDNRHIPIPEEIVLTRCANIMSGYGRCFGQFDVDMDSAYFLARGALASGTVVVTQSDASRHLSSKMAKVTVHAVAEDPRFFNYLQVCEFKERASARAGVGIFTVPWRPRLDGHFRISIELPASMEAPLSAGEVAFDMPNFSHTFGPLWDVHFDQLNLFTSEQPIAADLLSARRASLRTSNAPIKGLFLTSEDVNLQTANSFIDVNLNIYDPQLPQSASGRPGVEATLKTTNGGKIALPNDPTPTDAPPSYDTLVSLDPSRLPLPQDSKTPTSPRYSGSSGGQLRSPSAIAGPSSPPITCASSLKGKGKINWFNFAAYRTEQDVRKTVLGLVRDLVREHHSDSAAPLGILQSCAAACESQSLSLSSLLQEKSIEGHTPLYWAIVKRRPDEDVEDTSQIPDLLIALLSHSTPLKKDTIMDIRHACLITSDQRLFQRLRMSPEFATVSGSDQMLLGVTLPHDEIEVEELPGDEGEFAVNFVIPHFQKRMMVTQEIPLEFIARSRMWKLVFAIAGQNGPFGPRLGSWTISLSLQDSSPPTWIDSRLVVVDPAVDEHPPPVSPSPGSASRSESFLQSASSTFGFPPSPRSKARPPISIRLPCRERLQSRGFQIVISLEDSPSAATLQYAGNPYIAADEKLRVRLEASLRMPEHDCIIS</sequence>
<name>A0A8H5B6B8_9AGAR</name>
<dbReference type="OrthoDB" id="2959034at2759"/>
<keyword evidence="4" id="KW-1185">Reference proteome</keyword>
<feature type="region of interest" description="Disordered" evidence="1">
    <location>
        <begin position="679"/>
        <end position="698"/>
    </location>
</feature>
<feature type="compositionally biased region" description="Polar residues" evidence="1">
    <location>
        <begin position="372"/>
        <end position="390"/>
    </location>
</feature>
<accession>A0A8H5B6B8</accession>
<dbReference type="Proteomes" id="UP000541558">
    <property type="component" value="Unassembled WGS sequence"/>
</dbReference>
<evidence type="ECO:0000313" key="4">
    <source>
        <dbReference type="Proteomes" id="UP000541558"/>
    </source>
</evidence>
<comment type="caution">
    <text evidence="3">The sequence shown here is derived from an EMBL/GenBank/DDBJ whole genome shotgun (WGS) entry which is preliminary data.</text>
</comment>
<evidence type="ECO:0000256" key="1">
    <source>
        <dbReference type="SAM" id="MobiDB-lite"/>
    </source>
</evidence>
<evidence type="ECO:0000256" key="2">
    <source>
        <dbReference type="SAM" id="Phobius"/>
    </source>
</evidence>
<proteinExistence type="predicted"/>
<feature type="transmembrane region" description="Helical" evidence="2">
    <location>
        <begin position="79"/>
        <end position="99"/>
    </location>
</feature>
<protein>
    <recommendedName>
        <fullName evidence="5">Transmembrane protein</fullName>
    </recommendedName>
</protein>
<keyword evidence="2" id="KW-0812">Transmembrane</keyword>
<dbReference type="EMBL" id="JAACJK010000219">
    <property type="protein sequence ID" value="KAF5317370.1"/>
    <property type="molecule type" value="Genomic_DNA"/>
</dbReference>
<dbReference type="AlphaFoldDB" id="A0A8H5B6B8"/>
<evidence type="ECO:0000313" key="3">
    <source>
        <dbReference type="EMBL" id="KAF5317370.1"/>
    </source>
</evidence>
<keyword evidence="2" id="KW-1133">Transmembrane helix</keyword>
<organism evidence="3 4">
    <name type="scientific">Ephemerocybe angulata</name>
    <dbReference type="NCBI Taxonomy" id="980116"/>
    <lineage>
        <taxon>Eukaryota</taxon>
        <taxon>Fungi</taxon>
        <taxon>Dikarya</taxon>
        <taxon>Basidiomycota</taxon>
        <taxon>Agaricomycotina</taxon>
        <taxon>Agaricomycetes</taxon>
        <taxon>Agaricomycetidae</taxon>
        <taxon>Agaricales</taxon>
        <taxon>Agaricineae</taxon>
        <taxon>Psathyrellaceae</taxon>
        <taxon>Ephemerocybe</taxon>
    </lineage>
</organism>
<feature type="region of interest" description="Disordered" evidence="1">
    <location>
        <begin position="319"/>
        <end position="401"/>
    </location>
</feature>
<evidence type="ECO:0008006" key="5">
    <source>
        <dbReference type="Google" id="ProtNLM"/>
    </source>
</evidence>
<reference evidence="3 4" key="1">
    <citation type="journal article" date="2020" name="ISME J.">
        <title>Uncovering the hidden diversity of litter-decomposition mechanisms in mushroom-forming fungi.</title>
        <authorList>
            <person name="Floudas D."/>
            <person name="Bentzer J."/>
            <person name="Ahren D."/>
            <person name="Johansson T."/>
            <person name="Persson P."/>
            <person name="Tunlid A."/>
        </authorList>
    </citation>
    <scope>NUCLEOTIDE SEQUENCE [LARGE SCALE GENOMIC DNA]</scope>
    <source>
        <strain evidence="3 4">CBS 175.51</strain>
    </source>
</reference>
<gene>
    <name evidence="3" type="ORF">D9611_003511</name>
</gene>
<keyword evidence="2" id="KW-0472">Membrane</keyword>